<comment type="caution">
    <text evidence="2">The sequence shown here is derived from an EMBL/GenBank/DDBJ whole genome shotgun (WGS) entry which is preliminary data.</text>
</comment>
<reference evidence="2" key="1">
    <citation type="submission" date="2022-05" db="EMBL/GenBank/DDBJ databases">
        <authorList>
            <person name="Okamura Y."/>
        </authorList>
    </citation>
    <scope>NUCLEOTIDE SEQUENCE</scope>
</reference>
<gene>
    <name evidence="2" type="ORF">PIBRA_LOCUS1807</name>
</gene>
<keyword evidence="3" id="KW-1185">Reference proteome</keyword>
<name>A0A9P0X3C0_PIEBR</name>
<feature type="region of interest" description="Disordered" evidence="1">
    <location>
        <begin position="45"/>
        <end position="91"/>
    </location>
</feature>
<proteinExistence type="predicted"/>
<evidence type="ECO:0000256" key="1">
    <source>
        <dbReference type="SAM" id="MobiDB-lite"/>
    </source>
</evidence>
<organism evidence="2 3">
    <name type="scientific">Pieris brassicae</name>
    <name type="common">White butterfly</name>
    <name type="synonym">Large white butterfly</name>
    <dbReference type="NCBI Taxonomy" id="7116"/>
    <lineage>
        <taxon>Eukaryota</taxon>
        <taxon>Metazoa</taxon>
        <taxon>Ecdysozoa</taxon>
        <taxon>Arthropoda</taxon>
        <taxon>Hexapoda</taxon>
        <taxon>Insecta</taxon>
        <taxon>Pterygota</taxon>
        <taxon>Neoptera</taxon>
        <taxon>Endopterygota</taxon>
        <taxon>Lepidoptera</taxon>
        <taxon>Glossata</taxon>
        <taxon>Ditrysia</taxon>
        <taxon>Papilionoidea</taxon>
        <taxon>Pieridae</taxon>
        <taxon>Pierinae</taxon>
        <taxon>Pieris</taxon>
    </lineage>
</organism>
<dbReference type="Proteomes" id="UP001152562">
    <property type="component" value="Unassembled WGS sequence"/>
</dbReference>
<dbReference type="AlphaFoldDB" id="A0A9P0X3C0"/>
<protein>
    <submittedName>
        <fullName evidence="2">Uncharacterized protein</fullName>
    </submittedName>
</protein>
<accession>A0A9P0X3C0</accession>
<evidence type="ECO:0000313" key="3">
    <source>
        <dbReference type="Proteomes" id="UP001152562"/>
    </source>
</evidence>
<dbReference type="EMBL" id="CALOZG010000002">
    <property type="protein sequence ID" value="CAH3974556.1"/>
    <property type="molecule type" value="Genomic_DNA"/>
</dbReference>
<sequence length="91" mass="9479">MGLPTTCCSINSVATSSSGRVRREEIRPIECGNKISVLAISRLRPPGPAVEAPDAKRPKRSAAAPQLGPFRVGAAVPRLSSERSGGARGGW</sequence>
<evidence type="ECO:0000313" key="2">
    <source>
        <dbReference type="EMBL" id="CAH3974556.1"/>
    </source>
</evidence>